<feature type="binding site" evidence="11">
    <location>
        <position position="49"/>
    </location>
    <ligand>
        <name>substrate</name>
    </ligand>
</feature>
<dbReference type="Pfam" id="PF00702">
    <property type="entry name" value="Hydrolase"/>
    <property type="match status" value="1"/>
</dbReference>
<evidence type="ECO:0000256" key="1">
    <source>
        <dbReference type="ARBA" id="ARBA00005135"/>
    </source>
</evidence>
<keyword evidence="5 13" id="KW-0378">Hydrolase</keyword>
<organism evidence="13 14">
    <name type="scientific">Candidatus Nitrospira allomarina</name>
    <dbReference type="NCBI Taxonomy" id="3020900"/>
    <lineage>
        <taxon>Bacteria</taxon>
        <taxon>Pseudomonadati</taxon>
        <taxon>Nitrospirota</taxon>
        <taxon>Nitrospiria</taxon>
        <taxon>Nitrospirales</taxon>
        <taxon>Nitrospiraceae</taxon>
        <taxon>Nitrospira</taxon>
    </lineage>
</organism>
<keyword evidence="6" id="KW-0460">Magnesium</keyword>
<comment type="cofactor">
    <cofactor evidence="12">
        <name>Mg(2+)</name>
        <dbReference type="ChEBI" id="CHEBI:18420"/>
    </cofactor>
    <text evidence="12">Binds 1 Mg(2+) ion per subunit.</text>
</comment>
<dbReference type="Gene3D" id="3.40.50.1000">
    <property type="entry name" value="HAD superfamily/HAD-like"/>
    <property type="match status" value="1"/>
</dbReference>
<dbReference type="KEGG" id="nall:PP769_02645"/>
<dbReference type="Gene3D" id="3.90.1470.10">
    <property type="entry name" value="thrh gene product, domain 2"/>
    <property type="match status" value="1"/>
</dbReference>
<feature type="binding site" evidence="12">
    <location>
        <position position="155"/>
    </location>
    <ligand>
        <name>Mg(2+)</name>
        <dbReference type="ChEBI" id="CHEBI:18420"/>
    </ligand>
</feature>
<dbReference type="SUPFAM" id="SSF56784">
    <property type="entry name" value="HAD-like"/>
    <property type="match status" value="1"/>
</dbReference>
<evidence type="ECO:0000313" key="14">
    <source>
        <dbReference type="Proteomes" id="UP001302719"/>
    </source>
</evidence>
<protein>
    <recommendedName>
        <fullName evidence="2">phosphoserine phosphatase</fullName>
        <ecNumber evidence="2">3.1.3.3</ecNumber>
    </recommendedName>
</protein>
<accession>A0AA96GER3</accession>
<evidence type="ECO:0000256" key="11">
    <source>
        <dbReference type="PIRSR" id="PIRSR611863-2"/>
    </source>
</evidence>
<dbReference type="GO" id="GO:0036424">
    <property type="term" value="F:L-phosphoserine phosphatase activity"/>
    <property type="evidence" value="ECO:0007669"/>
    <property type="project" value="TreeGrafter"/>
</dbReference>
<comment type="catalytic activity">
    <reaction evidence="8">
        <text>O-phospho-L-serine + H2O = L-serine + phosphate</text>
        <dbReference type="Rhea" id="RHEA:21208"/>
        <dbReference type="ChEBI" id="CHEBI:15377"/>
        <dbReference type="ChEBI" id="CHEBI:33384"/>
        <dbReference type="ChEBI" id="CHEBI:43474"/>
        <dbReference type="ChEBI" id="CHEBI:57524"/>
        <dbReference type="EC" id="3.1.3.3"/>
    </reaction>
</comment>
<dbReference type="Proteomes" id="UP001302719">
    <property type="component" value="Chromosome"/>
</dbReference>
<feature type="binding site" evidence="11">
    <location>
        <position position="136"/>
    </location>
    <ligand>
        <name>substrate</name>
    </ligand>
</feature>
<dbReference type="AlphaFoldDB" id="A0AA96GER3"/>
<dbReference type="NCBIfam" id="NF010109">
    <property type="entry name" value="PRK13582.1"/>
    <property type="match status" value="1"/>
</dbReference>
<dbReference type="EMBL" id="CP116967">
    <property type="protein sequence ID" value="WNM58685.1"/>
    <property type="molecule type" value="Genomic_DNA"/>
</dbReference>
<evidence type="ECO:0000256" key="4">
    <source>
        <dbReference type="ARBA" id="ARBA00022723"/>
    </source>
</evidence>
<feature type="binding site" evidence="11">
    <location>
        <position position="18"/>
    </location>
    <ligand>
        <name>substrate</name>
    </ligand>
</feature>
<dbReference type="InterPro" id="IPR050582">
    <property type="entry name" value="HAD-like_SerB"/>
</dbReference>
<evidence type="ECO:0000313" key="13">
    <source>
        <dbReference type="EMBL" id="WNM58685.1"/>
    </source>
</evidence>
<feature type="binding site" evidence="12">
    <location>
        <position position="10"/>
    </location>
    <ligand>
        <name>Mg(2+)</name>
        <dbReference type="ChEBI" id="CHEBI:18420"/>
    </ligand>
</feature>
<evidence type="ECO:0000256" key="7">
    <source>
        <dbReference type="ARBA" id="ARBA00023299"/>
    </source>
</evidence>
<dbReference type="EC" id="3.1.3.3" evidence="2"/>
<dbReference type="GO" id="GO:0006564">
    <property type="term" value="P:L-serine biosynthetic process"/>
    <property type="evidence" value="ECO:0007669"/>
    <property type="project" value="UniProtKB-KW"/>
</dbReference>
<reference evidence="13 14" key="1">
    <citation type="submission" date="2023-01" db="EMBL/GenBank/DDBJ databases">
        <title>Cultivation and genomic characterization of new, ubiquitous marine nitrite-oxidizing bacteria from the Nitrospirales.</title>
        <authorList>
            <person name="Mueller A.J."/>
            <person name="Daebeler A."/>
            <person name="Herbold C.W."/>
            <person name="Kirkegaard R.H."/>
            <person name="Daims H."/>
        </authorList>
    </citation>
    <scope>NUCLEOTIDE SEQUENCE [LARGE SCALE GENOMIC DNA]</scope>
    <source>
        <strain evidence="13 14">VA</strain>
    </source>
</reference>
<keyword evidence="3" id="KW-0028">Amino-acid biosynthesis</keyword>
<dbReference type="PANTHER" id="PTHR43344:SF2">
    <property type="entry name" value="PHOSPHOSERINE PHOSPHATASE"/>
    <property type="match status" value="1"/>
</dbReference>
<feature type="binding site" evidence="11">
    <location>
        <begin position="93"/>
        <end position="94"/>
    </location>
    <ligand>
        <name>substrate</name>
    </ligand>
</feature>
<keyword evidence="14" id="KW-1185">Reference proteome</keyword>
<proteinExistence type="predicted"/>
<dbReference type="PANTHER" id="PTHR43344">
    <property type="entry name" value="PHOSPHOSERINE PHOSPHATASE"/>
    <property type="match status" value="1"/>
</dbReference>
<evidence type="ECO:0000256" key="5">
    <source>
        <dbReference type="ARBA" id="ARBA00022801"/>
    </source>
</evidence>
<evidence type="ECO:0000256" key="10">
    <source>
        <dbReference type="PIRSR" id="PIRSR611863-1"/>
    </source>
</evidence>
<feature type="active site" description="Nucleophile" evidence="10">
    <location>
        <position position="10"/>
    </location>
</feature>
<dbReference type="GO" id="GO:0005737">
    <property type="term" value="C:cytoplasm"/>
    <property type="evidence" value="ECO:0007669"/>
    <property type="project" value="TreeGrafter"/>
</dbReference>
<feature type="binding site" evidence="11">
    <location>
        <position position="158"/>
    </location>
    <ligand>
        <name>substrate</name>
    </ligand>
</feature>
<dbReference type="InterPro" id="IPR036412">
    <property type="entry name" value="HAD-like_sf"/>
</dbReference>
<name>A0AA96GER3_9BACT</name>
<keyword evidence="7" id="KW-0718">Serine biosynthesis</keyword>
<dbReference type="RefSeq" id="WP_312644832.1">
    <property type="nucleotide sequence ID" value="NZ_CP116967.1"/>
</dbReference>
<evidence type="ECO:0000256" key="9">
    <source>
        <dbReference type="ARBA" id="ARBA00048523"/>
    </source>
</evidence>
<dbReference type="InterPro" id="IPR023214">
    <property type="entry name" value="HAD_sf"/>
</dbReference>
<evidence type="ECO:0000256" key="8">
    <source>
        <dbReference type="ARBA" id="ARBA00048138"/>
    </source>
</evidence>
<keyword evidence="4" id="KW-0479">Metal-binding</keyword>
<evidence type="ECO:0000256" key="6">
    <source>
        <dbReference type="ARBA" id="ARBA00022842"/>
    </source>
</evidence>
<feature type="binding site" evidence="12">
    <location>
        <position position="12"/>
    </location>
    <ligand>
        <name>Mg(2+)</name>
        <dbReference type="ChEBI" id="CHEBI:18420"/>
    </ligand>
</feature>
<evidence type="ECO:0000256" key="3">
    <source>
        <dbReference type="ARBA" id="ARBA00022605"/>
    </source>
</evidence>
<dbReference type="GO" id="GO:0000287">
    <property type="term" value="F:magnesium ion binding"/>
    <property type="evidence" value="ECO:0007669"/>
    <property type="project" value="TreeGrafter"/>
</dbReference>
<gene>
    <name evidence="13" type="primary">thrH</name>
    <name evidence="13" type="ORF">PP769_02645</name>
</gene>
<sequence>MAQPVITCLDMEGVLFPEIWLALADKVGIQELRLTTRDVADYDVLMKKRLEVLKAHRITLRDIQEVASTISPLPGVPDFFAWLRERCQIIILSDTYYEFVGSLMKKLDFPTIFCHTLGVDSHGFITDYFLRQQDQKRHAVSAMKGIGFRVLAGGDSYNDVSMLKEADAGFFFCPPDSIIQEFPQFPVARSYVEFQEHLGRAGGFSS</sequence>
<dbReference type="NCBIfam" id="TIGR02137">
    <property type="entry name" value="HSK-PSP"/>
    <property type="match status" value="1"/>
</dbReference>
<evidence type="ECO:0000256" key="2">
    <source>
        <dbReference type="ARBA" id="ARBA00012640"/>
    </source>
</evidence>
<comment type="pathway">
    <text evidence="1">Amino-acid biosynthesis; L-serine biosynthesis; L-serine from 3-phospho-D-glycerate: step 3/3.</text>
</comment>
<comment type="catalytic activity">
    <reaction evidence="9">
        <text>O-phospho-D-serine + H2O = D-serine + phosphate</text>
        <dbReference type="Rhea" id="RHEA:24873"/>
        <dbReference type="ChEBI" id="CHEBI:15377"/>
        <dbReference type="ChEBI" id="CHEBI:35247"/>
        <dbReference type="ChEBI" id="CHEBI:43474"/>
        <dbReference type="ChEBI" id="CHEBI:58680"/>
        <dbReference type="EC" id="3.1.3.3"/>
    </reaction>
</comment>
<evidence type="ECO:0000256" key="12">
    <source>
        <dbReference type="PIRSR" id="PIRSR611863-3"/>
    </source>
</evidence>
<feature type="active site" description="Proton donor" evidence="10">
    <location>
        <position position="12"/>
    </location>
</feature>
<dbReference type="InterPro" id="IPR011863">
    <property type="entry name" value="HSK-PSP"/>
</dbReference>